<dbReference type="EMBL" id="QVEV01000018">
    <property type="protein sequence ID" value="RGC14739.1"/>
    <property type="molecule type" value="Genomic_DNA"/>
</dbReference>
<gene>
    <name evidence="2" type="ORF">DXA38_12715</name>
</gene>
<reference evidence="2 3" key="1">
    <citation type="submission" date="2018-08" db="EMBL/GenBank/DDBJ databases">
        <title>A genome reference for cultivated species of the human gut microbiota.</title>
        <authorList>
            <person name="Zou Y."/>
            <person name="Xue W."/>
            <person name="Luo G."/>
        </authorList>
    </citation>
    <scope>NUCLEOTIDE SEQUENCE [LARGE SCALE GENOMIC DNA]</scope>
    <source>
        <strain evidence="2 3">OF01-2LB</strain>
    </source>
</reference>
<dbReference type="Proteomes" id="UP000260025">
    <property type="component" value="Unassembled WGS sequence"/>
</dbReference>
<evidence type="ECO:0000313" key="3">
    <source>
        <dbReference type="Proteomes" id="UP000260025"/>
    </source>
</evidence>
<proteinExistence type="predicted"/>
<evidence type="ECO:0000313" key="2">
    <source>
        <dbReference type="EMBL" id="RGC14739.1"/>
    </source>
</evidence>
<keyword evidence="1" id="KW-0732">Signal</keyword>
<evidence type="ECO:0000256" key="1">
    <source>
        <dbReference type="SAM" id="SignalP"/>
    </source>
</evidence>
<sequence length="246" mass="27586">MKKTVCFILAVLILTGCSTVTEKESDSKMGQNVSEKIYTASTYITEDMKKKAGDASSITAETINKTIGEWSEDADLVVLATVISIDEAKTVLASGIKDELGFTFSTILVQQTFKGQDMNGKTLKTLKQGGILTQAQIEQASDPEAVKKHDYLRKKNGGENPADVYVNTNLENDVMLEEGKTYLLLLNYVEEEDRYEILGLNNCTREAQIPQTRTIRQRSFKKDEIMLKNYETQEFESLDNVLSQIR</sequence>
<protein>
    <recommendedName>
        <fullName evidence="4">Lipoprotein</fullName>
    </recommendedName>
</protein>
<dbReference type="AlphaFoldDB" id="A0A3E2VUG7"/>
<evidence type="ECO:0008006" key="4">
    <source>
        <dbReference type="Google" id="ProtNLM"/>
    </source>
</evidence>
<name>A0A3E2VUG7_CLOIN</name>
<feature type="signal peptide" evidence="1">
    <location>
        <begin position="1"/>
        <end position="22"/>
    </location>
</feature>
<dbReference type="PROSITE" id="PS51257">
    <property type="entry name" value="PROKAR_LIPOPROTEIN"/>
    <property type="match status" value="1"/>
</dbReference>
<feature type="chain" id="PRO_5039014909" description="Lipoprotein" evidence="1">
    <location>
        <begin position="23"/>
        <end position="246"/>
    </location>
</feature>
<accession>A0A3E2VUG7</accession>
<comment type="caution">
    <text evidence="2">The sequence shown here is derived from an EMBL/GenBank/DDBJ whole genome shotgun (WGS) entry which is preliminary data.</text>
</comment>
<organism evidence="2 3">
    <name type="scientific">Clostridium innocuum</name>
    <dbReference type="NCBI Taxonomy" id="1522"/>
    <lineage>
        <taxon>Bacteria</taxon>
        <taxon>Bacillati</taxon>
        <taxon>Bacillota</taxon>
        <taxon>Clostridia</taxon>
        <taxon>Eubacteriales</taxon>
        <taxon>Clostridiaceae</taxon>
        <taxon>Clostridium</taxon>
    </lineage>
</organism>
<dbReference type="RefSeq" id="WP_117443503.1">
    <property type="nucleotide sequence ID" value="NZ_JAJFEN010000004.1"/>
</dbReference>